<evidence type="ECO:0000313" key="3">
    <source>
        <dbReference type="Proteomes" id="UP000831290"/>
    </source>
</evidence>
<feature type="compositionally biased region" description="Basic and acidic residues" evidence="1">
    <location>
        <begin position="141"/>
        <end position="156"/>
    </location>
</feature>
<dbReference type="RefSeq" id="WP_255844622.1">
    <property type="nucleotide sequence ID" value="NZ_CP094358.1"/>
</dbReference>
<feature type="region of interest" description="Disordered" evidence="1">
    <location>
        <begin position="141"/>
        <end position="199"/>
    </location>
</feature>
<sequence length="199" mass="23032">MKKTEQEIREEYEKSIKEETAKNVKDILDRFKDGLSKEKKEELTVTFFHLPKKLQVGIKIQYAIEDLCLNDEREYSEWKAKHYPELVVKATKEKVKERGQKDIDSLSSYSASSHYLKEAQELIEKKESSVSELVEIFERDTKSEKNNSKVPGKDKLTTLSTPPSGIGKKYSSPDSERRSKVTELAKKFGGQKKPVMRRL</sequence>
<dbReference type="EMBL" id="CP094358">
    <property type="protein sequence ID" value="UOB18417.1"/>
    <property type="molecule type" value="Genomic_DNA"/>
</dbReference>
<gene>
    <name evidence="2" type="ORF">MQE35_03795</name>
</gene>
<reference evidence="2" key="1">
    <citation type="submission" date="2022-03" db="EMBL/GenBank/DDBJ databases">
        <title>Description of Abyssus ytuae gen. nov., sp. nov., a novel member of the family Flavobacteriaceae isolated from the sediment of Mariana Trench.</title>
        <authorList>
            <person name="Zhang J."/>
            <person name="Xu X."/>
        </authorList>
    </citation>
    <scope>NUCLEOTIDE SEQUENCE</scope>
    <source>
        <strain evidence="2">MT3330</strain>
    </source>
</reference>
<keyword evidence="3" id="KW-1185">Reference proteome</keyword>
<name>A0A9E7CUH1_9FLAO</name>
<accession>A0A9E7CUH1</accession>
<evidence type="ECO:0000256" key="1">
    <source>
        <dbReference type="SAM" id="MobiDB-lite"/>
    </source>
</evidence>
<proteinExistence type="predicted"/>
<protein>
    <submittedName>
        <fullName evidence="2">Uncharacterized protein</fullName>
    </submittedName>
</protein>
<dbReference type="Proteomes" id="UP000831290">
    <property type="component" value="Chromosome"/>
</dbReference>
<dbReference type="AlphaFoldDB" id="A0A9E7CUH1"/>
<organism evidence="2 3">
    <name type="scientific">Abyssalbus ytuae</name>
    <dbReference type="NCBI Taxonomy" id="2926907"/>
    <lineage>
        <taxon>Bacteria</taxon>
        <taxon>Pseudomonadati</taxon>
        <taxon>Bacteroidota</taxon>
        <taxon>Flavobacteriia</taxon>
        <taxon>Flavobacteriales</taxon>
        <taxon>Flavobacteriaceae</taxon>
        <taxon>Abyssalbus</taxon>
    </lineage>
</organism>
<dbReference type="KEGG" id="fbm:MQE35_03795"/>
<evidence type="ECO:0000313" key="2">
    <source>
        <dbReference type="EMBL" id="UOB18417.1"/>
    </source>
</evidence>
<feature type="compositionally biased region" description="Basic and acidic residues" evidence="1">
    <location>
        <begin position="174"/>
        <end position="186"/>
    </location>
</feature>